<keyword evidence="2 10" id="KW-0547">Nucleotide-binding</keyword>
<evidence type="ECO:0000313" key="13">
    <source>
        <dbReference type="EMBL" id="GLJ68898.1"/>
    </source>
</evidence>
<dbReference type="Pfam" id="PF17946">
    <property type="entry name" value="RecC_C"/>
    <property type="match status" value="1"/>
</dbReference>
<keyword evidence="6 10" id="KW-0269">Exonuclease</keyword>
<dbReference type="Gene3D" id="3.40.50.10930">
    <property type="match status" value="1"/>
</dbReference>
<keyword evidence="5 10" id="KW-0347">Helicase</keyword>
<gene>
    <name evidence="10 13" type="primary">recC</name>
    <name evidence="13" type="ORF">GCM10017579_29340</name>
</gene>
<keyword evidence="9 10" id="KW-0234">DNA repair</keyword>
<feature type="domain" description="RecC C-terminal" evidence="12">
    <location>
        <begin position="834"/>
        <end position="1069"/>
    </location>
</feature>
<keyword evidence="7 10" id="KW-0067">ATP-binding</keyword>
<accession>A0ABQ5SZ07</accession>
<reference evidence="13" key="2">
    <citation type="submission" date="2023-01" db="EMBL/GenBank/DDBJ databases">
        <authorList>
            <person name="Sun Q."/>
            <person name="Evtushenko L."/>
        </authorList>
    </citation>
    <scope>NUCLEOTIDE SEQUENCE</scope>
    <source>
        <strain evidence="13">VKM Ac-1246</strain>
    </source>
</reference>
<dbReference type="HAMAP" id="MF_01486">
    <property type="entry name" value="RecC"/>
    <property type="match status" value="1"/>
</dbReference>
<dbReference type="SUPFAM" id="SSF52540">
    <property type="entry name" value="P-loop containing nucleoside triphosphate hydrolases"/>
    <property type="match status" value="2"/>
</dbReference>
<dbReference type="PANTHER" id="PTHR30591">
    <property type="entry name" value="RECBCD ENZYME SUBUNIT RECC"/>
    <property type="match status" value="1"/>
</dbReference>
<comment type="subunit">
    <text evidence="10">Heterotrimer of RecB, RecC and RecD. All subunits contribute to DNA-binding.</text>
</comment>
<dbReference type="InterPro" id="IPR027417">
    <property type="entry name" value="P-loop_NTPase"/>
</dbReference>
<protein>
    <recommendedName>
        <fullName evidence="10">RecBCD enzyme subunit RecC</fullName>
    </recommendedName>
    <alternativeName>
        <fullName evidence="10">Exonuclease V subunit RecC</fullName>
        <shortName evidence="10">ExoV subunit RecC</shortName>
    </alternativeName>
    <alternativeName>
        <fullName evidence="10">Helicase/nuclease RecBCD subunit RecC</fullName>
    </alternativeName>
</protein>
<dbReference type="PANTHER" id="PTHR30591:SF1">
    <property type="entry name" value="RECBCD ENZYME SUBUNIT RECC"/>
    <property type="match status" value="1"/>
</dbReference>
<keyword evidence="3 10" id="KW-0227">DNA damage</keyword>
<keyword evidence="1 10" id="KW-0540">Nuclease</keyword>
<dbReference type="InterPro" id="IPR013986">
    <property type="entry name" value="DExx_box_DNA_helicase_dom_sf"/>
</dbReference>
<dbReference type="RefSeq" id="WP_189117391.1">
    <property type="nucleotide sequence ID" value="NZ_BMRK01000003.1"/>
</dbReference>
<evidence type="ECO:0000256" key="10">
    <source>
        <dbReference type="HAMAP-Rule" id="MF_01486"/>
    </source>
</evidence>
<reference evidence="13" key="1">
    <citation type="journal article" date="2014" name="Int. J. Syst. Evol. Microbiol.">
        <title>Complete genome of a new Firmicutes species belonging to the dominant human colonic microbiota ('Ruminococcus bicirculans') reveals two chromosomes and a selective capacity to utilize plant glucans.</title>
        <authorList>
            <consortium name="NISC Comparative Sequencing Program"/>
            <person name="Wegmann U."/>
            <person name="Louis P."/>
            <person name="Goesmann A."/>
            <person name="Henrissat B."/>
            <person name="Duncan S.H."/>
            <person name="Flint H.J."/>
        </authorList>
    </citation>
    <scope>NUCLEOTIDE SEQUENCE</scope>
    <source>
        <strain evidence="13">VKM Ac-1246</strain>
    </source>
</reference>
<evidence type="ECO:0000256" key="8">
    <source>
        <dbReference type="ARBA" id="ARBA00023125"/>
    </source>
</evidence>
<name>A0ABQ5SZ07_9ACTN</name>
<evidence type="ECO:0000256" key="7">
    <source>
        <dbReference type="ARBA" id="ARBA00022840"/>
    </source>
</evidence>
<dbReference type="SUPFAM" id="SSF52980">
    <property type="entry name" value="Restriction endonuclease-like"/>
    <property type="match status" value="1"/>
</dbReference>
<feature type="region of interest" description="Disordered" evidence="11">
    <location>
        <begin position="1107"/>
        <end position="1126"/>
    </location>
</feature>
<dbReference type="InterPro" id="IPR011335">
    <property type="entry name" value="Restrct_endonuc-II-like"/>
</dbReference>
<evidence type="ECO:0000256" key="6">
    <source>
        <dbReference type="ARBA" id="ARBA00022839"/>
    </source>
</evidence>
<dbReference type="InterPro" id="IPR041500">
    <property type="entry name" value="RecC_C"/>
</dbReference>
<feature type="region of interest" description="Disordered" evidence="11">
    <location>
        <begin position="766"/>
        <end position="790"/>
    </location>
</feature>
<proteinExistence type="inferred from homology"/>
<evidence type="ECO:0000256" key="5">
    <source>
        <dbReference type="ARBA" id="ARBA00022806"/>
    </source>
</evidence>
<dbReference type="Gene3D" id="1.10.10.160">
    <property type="match status" value="1"/>
</dbReference>
<sequence length="1149" mass="126056">MVVHLHRAPRTDLLADSLGELLSVPSEDPFATEVVVVPARGVERWLSHRLSHRLGAAEGRADGICAGVDFRSPWSLFAEIAGTGDEDPWGPESLTWPVLAAIDASLDEPWARSLAQHLGHGDQTEEGVRRRGRRLALARRLAKLFAAYADQRPSVVADWSAGQDTDGLGKEIADDLAWQPPLWRAVADLVGGPTPVERHAATVARLKEAPGEFELPERVSLFGHTRLSATDVELVAALGEHRDVHLWLPHPSEDLWQALAGLEGTVARAEDRAHAAVGHPLLATLGRDTRELQRSLNRFSGGLDEVDRRGLGLDKLDHRGSGLDEVDQRGLGLDKIDQRESSLLRWLQEDIRGNTLGQREERVLDPKDRSIQVHACHGETRQVEVLREVLLGLLEDDPTLEPRDVLVMCPDIETFAPLIEAAFGLGDMTGETGHPGHRLRVKLADRSLTRTNPLLDVATRLLDLAGGRAGVSDVLDLAHLDPVRRRFGFNDDALEQLEDWAKDAGIRWGFDAEHREPFGLESYVANTWRFGMDRILTGVAMSEDSATWLDTTLPLDDVGSGSVELAGRFAEMVDRLESITDEMAGVHPLAHWLKIIEEGVAALTSVSTNDEWQAGQVTRELSRVREAAAGHTVDELRLPDVRALLGARLAGRATRANFRTGTLTVSTLVPMRSVPHRVVCLLGMDDGVFPRVGITDGDDLLARDPQTGERDLRSEDRQLFLDALLAATETLVVTYTGANEYSGQPRPPAVPLGELLDTLDTTAVTDDGTPVSNRVTMRHPLQPFDPRNLTPGALVADRPFSFDKAAEAGAVAAVSERVQPPELLPTALTPQPTGDVTLEELLSFYRSPVRAFFRDRLELALAREEEPLSDGLPVELDGLGQWSVGDRLLHDLLAGLSEEQATQQEWRRGVLPPKWLGWRILTDVITKAKPIAAEALRVRQAGISTGQSRAVDVEVDLGEGRRLTGTVPEVYGDRLAPVTYSRLGARRRIESWVQLVALAASDEDRAWSAWTLGRPGNSRSRTPFGLSQLGPLDHTAIDVLRDLVRLRDRGLTSPLPLPLKTSLAYARQRRTQAGIDDALYKAGWEWNDGRYEGEESDVEQVRAWGKGSGIPGLGDQPEPGEEFDGETSRFGALAMRVWSPLLAAEQGSW</sequence>
<dbReference type="Pfam" id="PF04257">
    <property type="entry name" value="Exonuc_V_gamma"/>
    <property type="match status" value="1"/>
</dbReference>
<evidence type="ECO:0000256" key="3">
    <source>
        <dbReference type="ARBA" id="ARBA00022763"/>
    </source>
</evidence>
<organism evidence="13 14">
    <name type="scientific">Nocardioides luteus</name>
    <dbReference type="NCBI Taxonomy" id="1844"/>
    <lineage>
        <taxon>Bacteria</taxon>
        <taxon>Bacillati</taxon>
        <taxon>Actinomycetota</taxon>
        <taxon>Actinomycetes</taxon>
        <taxon>Propionibacteriales</taxon>
        <taxon>Nocardioidaceae</taxon>
        <taxon>Nocardioides</taxon>
    </lineage>
</organism>
<evidence type="ECO:0000256" key="11">
    <source>
        <dbReference type="SAM" id="MobiDB-lite"/>
    </source>
</evidence>
<dbReference type="Gene3D" id="3.40.50.300">
    <property type="entry name" value="P-loop containing nucleotide triphosphate hydrolases"/>
    <property type="match status" value="2"/>
</dbReference>
<keyword evidence="14" id="KW-1185">Reference proteome</keyword>
<comment type="function">
    <text evidence="10">A helicase/nuclease that prepares dsDNA breaks (DSB) for recombinational DNA repair. Binds to DSBs and unwinds DNA via a highly rapid and processive ATP-dependent bidirectional helicase activity. Unwinds dsDNA until it encounters a Chi (crossover hotspot instigator) sequence from the 3' direction. Cuts ssDNA a few nucleotides 3' to the Chi site. The properties and activities of the enzyme are changed at Chi. The Chi-altered holoenzyme produces a long 3'-ssDNA overhang and facilitates RecA-binding to the ssDNA for homologous DNA recombination and repair. Holoenzyme degrades any linearized DNA that is unable to undergo homologous recombination. In the holoenzyme this subunit recognizes the wild-type Chi sequence, and when added to isolated RecB increases its ATP-dependent helicase processivity.</text>
</comment>
<evidence type="ECO:0000313" key="14">
    <source>
        <dbReference type="Proteomes" id="UP001142292"/>
    </source>
</evidence>
<dbReference type="PIRSF" id="PIRSF000980">
    <property type="entry name" value="RecC"/>
    <property type="match status" value="1"/>
</dbReference>
<dbReference type="EMBL" id="BSEL01000005">
    <property type="protein sequence ID" value="GLJ68898.1"/>
    <property type="molecule type" value="Genomic_DNA"/>
</dbReference>
<comment type="similarity">
    <text evidence="10">Belongs to the RecC family.</text>
</comment>
<keyword evidence="4 10" id="KW-0378">Hydrolase</keyword>
<comment type="caution">
    <text evidence="13">The sequence shown here is derived from an EMBL/GenBank/DDBJ whole genome shotgun (WGS) entry which is preliminary data.</text>
</comment>
<keyword evidence="8 10" id="KW-0238">DNA-binding</keyword>
<evidence type="ECO:0000256" key="1">
    <source>
        <dbReference type="ARBA" id="ARBA00022722"/>
    </source>
</evidence>
<dbReference type="Gene3D" id="1.10.10.990">
    <property type="match status" value="1"/>
</dbReference>
<dbReference type="NCBIfam" id="TIGR01450">
    <property type="entry name" value="recC"/>
    <property type="match status" value="1"/>
</dbReference>
<dbReference type="Proteomes" id="UP001142292">
    <property type="component" value="Unassembled WGS sequence"/>
</dbReference>
<evidence type="ECO:0000256" key="2">
    <source>
        <dbReference type="ARBA" id="ARBA00022741"/>
    </source>
</evidence>
<evidence type="ECO:0000256" key="9">
    <source>
        <dbReference type="ARBA" id="ARBA00023204"/>
    </source>
</evidence>
<evidence type="ECO:0000256" key="4">
    <source>
        <dbReference type="ARBA" id="ARBA00022801"/>
    </source>
</evidence>
<dbReference type="InterPro" id="IPR006697">
    <property type="entry name" value="RecC"/>
</dbReference>
<evidence type="ECO:0000259" key="12">
    <source>
        <dbReference type="Pfam" id="PF17946"/>
    </source>
</evidence>
<comment type="miscellaneous">
    <text evidence="10">In the RecBCD complex, RecB has a slow 3'-5' helicase, an exonuclease activity and loads RecA onto ssDNA, RecD has a fast 5'-3' helicase activity, while RecC stimulates the ATPase and processivity of the RecB helicase and contributes to recognition of the Chi site.</text>
</comment>